<organism evidence="5 6">
    <name type="scientific">Selenomonas ruminantium</name>
    <dbReference type="NCBI Taxonomy" id="971"/>
    <lineage>
        <taxon>Bacteria</taxon>
        <taxon>Bacillati</taxon>
        <taxon>Bacillota</taxon>
        <taxon>Negativicutes</taxon>
        <taxon>Selenomonadales</taxon>
        <taxon>Selenomonadaceae</taxon>
        <taxon>Selenomonas</taxon>
    </lineage>
</organism>
<dbReference type="SUPFAM" id="SSF47729">
    <property type="entry name" value="IHF-like DNA-binding proteins"/>
    <property type="match status" value="1"/>
</dbReference>
<accession>A0A1H3VFB7</accession>
<dbReference type="GO" id="GO:0005829">
    <property type="term" value="C:cytosol"/>
    <property type="evidence" value="ECO:0007669"/>
    <property type="project" value="TreeGrafter"/>
</dbReference>
<dbReference type="GO" id="GO:0030527">
    <property type="term" value="F:structural constituent of chromatin"/>
    <property type="evidence" value="ECO:0007669"/>
    <property type="project" value="InterPro"/>
</dbReference>
<keyword evidence="3 5" id="KW-0238">DNA-binding</keyword>
<evidence type="ECO:0000256" key="4">
    <source>
        <dbReference type="RuleBase" id="RU003939"/>
    </source>
</evidence>
<dbReference type="Proteomes" id="UP000183469">
    <property type="component" value="Unassembled WGS sequence"/>
</dbReference>
<dbReference type="PANTHER" id="PTHR33175:SF3">
    <property type="entry name" value="DNA-BINDING PROTEIN HU-BETA"/>
    <property type="match status" value="1"/>
</dbReference>
<dbReference type="InterPro" id="IPR000119">
    <property type="entry name" value="Hist_DNA-bd"/>
</dbReference>
<dbReference type="PROSITE" id="PS00045">
    <property type="entry name" value="HISTONE_LIKE"/>
    <property type="match status" value="1"/>
</dbReference>
<gene>
    <name evidence="5" type="ORF">SAMN05660648_00076</name>
</gene>
<dbReference type="GO" id="GO:0003677">
    <property type="term" value="F:DNA binding"/>
    <property type="evidence" value="ECO:0007669"/>
    <property type="project" value="UniProtKB-KW"/>
</dbReference>
<sequence length="121" mass="13128">MGAESLRVRIRADEKSGDFSFCLAHRKGITTMAKEVISKTILVDKVAEAAGVSKKDTKAVIDALLETVKDSVKADAEIRLIGFGTFKKAHRNARSGRNPQTGETIEIKASDSLAFKSSVKY</sequence>
<evidence type="ECO:0000256" key="1">
    <source>
        <dbReference type="ARBA" id="ARBA00010529"/>
    </source>
</evidence>
<dbReference type="GO" id="GO:0030261">
    <property type="term" value="P:chromosome condensation"/>
    <property type="evidence" value="ECO:0007669"/>
    <property type="project" value="UniProtKB-KW"/>
</dbReference>
<proteinExistence type="inferred from homology"/>
<dbReference type="AlphaFoldDB" id="A0A1H3VFB7"/>
<dbReference type="SMART" id="SM00411">
    <property type="entry name" value="BHL"/>
    <property type="match status" value="1"/>
</dbReference>
<reference evidence="5 6" key="1">
    <citation type="submission" date="2016-10" db="EMBL/GenBank/DDBJ databases">
        <authorList>
            <person name="de Groot N.N."/>
        </authorList>
    </citation>
    <scope>NUCLEOTIDE SEQUENCE [LARGE SCALE GENOMIC DNA]</scope>
    <source>
        <strain evidence="5 6">DSM 2872</strain>
    </source>
</reference>
<evidence type="ECO:0000256" key="2">
    <source>
        <dbReference type="ARBA" id="ARBA00023067"/>
    </source>
</evidence>
<evidence type="ECO:0000313" key="6">
    <source>
        <dbReference type="Proteomes" id="UP000183469"/>
    </source>
</evidence>
<comment type="similarity">
    <text evidence="1 4">Belongs to the bacterial histone-like protein family.</text>
</comment>
<dbReference type="Gene3D" id="4.10.520.10">
    <property type="entry name" value="IHF-like DNA-binding proteins"/>
    <property type="match status" value="1"/>
</dbReference>
<evidence type="ECO:0000256" key="3">
    <source>
        <dbReference type="ARBA" id="ARBA00023125"/>
    </source>
</evidence>
<dbReference type="InterPro" id="IPR020816">
    <property type="entry name" value="Histone-like_DNA-bd_CS"/>
</dbReference>
<dbReference type="Pfam" id="PF00216">
    <property type="entry name" value="Bac_DNA_binding"/>
    <property type="match status" value="1"/>
</dbReference>
<dbReference type="EMBL" id="FNQG01000002">
    <property type="protein sequence ID" value="SDZ72842.1"/>
    <property type="molecule type" value="Genomic_DNA"/>
</dbReference>
<dbReference type="PANTHER" id="PTHR33175">
    <property type="entry name" value="DNA-BINDING PROTEIN HU"/>
    <property type="match status" value="1"/>
</dbReference>
<dbReference type="PRINTS" id="PR01727">
    <property type="entry name" value="DNABINDINGHU"/>
</dbReference>
<keyword evidence="2" id="KW-0226">DNA condensation</keyword>
<dbReference type="InterPro" id="IPR010992">
    <property type="entry name" value="IHF-like_DNA-bd_dom_sf"/>
</dbReference>
<name>A0A1H3VFB7_SELRU</name>
<dbReference type="CDD" id="cd13831">
    <property type="entry name" value="HU"/>
    <property type="match status" value="1"/>
</dbReference>
<evidence type="ECO:0000313" key="5">
    <source>
        <dbReference type="EMBL" id="SDZ72842.1"/>
    </source>
</evidence>
<protein>
    <submittedName>
        <fullName evidence="5">DNA-binding protein HU-beta</fullName>
    </submittedName>
</protein>